<reference evidence="5 6" key="1">
    <citation type="submission" date="2024-09" db="EMBL/GenBank/DDBJ databases">
        <title>Draft genome sequence of Candidatus Magnetaquicoccaceae bacterium FCR-1.</title>
        <authorList>
            <person name="Shimoshige H."/>
            <person name="Shimamura S."/>
            <person name="Taoka A."/>
            <person name="Kobayashi H."/>
            <person name="Maekawa T."/>
        </authorList>
    </citation>
    <scope>NUCLEOTIDE SEQUENCE [LARGE SCALE GENOMIC DNA]</scope>
    <source>
        <strain evidence="5 6">FCR-1</strain>
    </source>
</reference>
<keyword evidence="2 3" id="KW-0143">Chaperone</keyword>
<sequence>MTIPFQPLHDRILVKRVEQQEKTTGGILLPDTAKEKPLQGEVLAVGRGAVRDDGTIRPLEVKVGDRILFGKYGGTDVKLQGNEYVILRETDVMGVIG</sequence>
<dbReference type="NCBIfam" id="NF001534">
    <property type="entry name" value="PRK00364.2-5"/>
    <property type="match status" value="1"/>
</dbReference>
<evidence type="ECO:0000256" key="2">
    <source>
        <dbReference type="ARBA" id="ARBA00023186"/>
    </source>
</evidence>
<comment type="subunit">
    <text evidence="3">Heptamer of 7 subunits arranged in a ring. Interacts with the chaperonin GroEL.</text>
</comment>
<dbReference type="PANTHER" id="PTHR10772">
    <property type="entry name" value="10 KDA HEAT SHOCK PROTEIN"/>
    <property type="match status" value="1"/>
</dbReference>
<proteinExistence type="inferred from homology"/>
<comment type="caution">
    <text evidence="5">The sequence shown here is derived from an EMBL/GenBank/DDBJ whole genome shotgun (WGS) entry which is preliminary data.</text>
</comment>
<dbReference type="Proteomes" id="UP001628193">
    <property type="component" value="Unassembled WGS sequence"/>
</dbReference>
<evidence type="ECO:0000313" key="6">
    <source>
        <dbReference type="Proteomes" id="UP001628193"/>
    </source>
</evidence>
<dbReference type="HAMAP" id="MF_00580">
    <property type="entry name" value="CH10"/>
    <property type="match status" value="1"/>
</dbReference>
<dbReference type="PANTHER" id="PTHR10772:SF63">
    <property type="entry name" value="20 KDA CHAPERONIN, CHLOROPLASTIC"/>
    <property type="match status" value="1"/>
</dbReference>
<evidence type="ECO:0000256" key="4">
    <source>
        <dbReference type="RuleBase" id="RU000535"/>
    </source>
</evidence>
<dbReference type="InterPro" id="IPR011032">
    <property type="entry name" value="GroES-like_sf"/>
</dbReference>
<dbReference type="EMBL" id="BAAFGK010000004">
    <property type="protein sequence ID" value="GAB0057085.1"/>
    <property type="molecule type" value="Genomic_DNA"/>
</dbReference>
<dbReference type="PROSITE" id="PS00681">
    <property type="entry name" value="CHAPERONINS_CPN10"/>
    <property type="match status" value="1"/>
</dbReference>
<name>A0ABQ0C874_9PROT</name>
<dbReference type="SMART" id="SM00883">
    <property type="entry name" value="Cpn10"/>
    <property type="match status" value="1"/>
</dbReference>
<dbReference type="Gene3D" id="2.30.33.40">
    <property type="entry name" value="GroES chaperonin"/>
    <property type="match status" value="1"/>
</dbReference>
<protein>
    <recommendedName>
        <fullName evidence="3">Co-chaperonin GroES</fullName>
    </recommendedName>
    <alternativeName>
        <fullName evidence="3">10 kDa chaperonin</fullName>
    </alternativeName>
    <alternativeName>
        <fullName evidence="3">Chaperonin-10</fullName>
        <shortName evidence="3">Cpn10</shortName>
    </alternativeName>
</protein>
<dbReference type="NCBIfam" id="NF001527">
    <property type="entry name" value="PRK00364.1-2"/>
    <property type="match status" value="1"/>
</dbReference>
<comment type="similarity">
    <text evidence="1 3 4">Belongs to the GroES chaperonin family.</text>
</comment>
<evidence type="ECO:0000313" key="5">
    <source>
        <dbReference type="EMBL" id="GAB0057085.1"/>
    </source>
</evidence>
<dbReference type="SUPFAM" id="SSF50129">
    <property type="entry name" value="GroES-like"/>
    <property type="match status" value="1"/>
</dbReference>
<keyword evidence="3" id="KW-0963">Cytoplasm</keyword>
<evidence type="ECO:0000256" key="1">
    <source>
        <dbReference type="ARBA" id="ARBA00006975"/>
    </source>
</evidence>
<comment type="subcellular location">
    <subcellularLocation>
        <location evidence="3">Cytoplasm</location>
    </subcellularLocation>
</comment>
<comment type="function">
    <text evidence="3 4">Together with the chaperonin GroEL, plays an essential role in assisting protein folding. The GroEL-GroES system forms a nano-cage that allows encapsulation of the non-native substrate proteins and provides a physical environment optimized to promote and accelerate protein folding. GroES binds to the apical surface of the GroEL ring, thereby capping the opening of the GroEL channel.</text>
</comment>
<accession>A0ABQ0C874</accession>
<keyword evidence="6" id="KW-1185">Reference proteome</keyword>
<dbReference type="NCBIfam" id="NF001529">
    <property type="entry name" value="PRK00364.1-5"/>
    <property type="match status" value="1"/>
</dbReference>
<gene>
    <name evidence="5" type="primary">groS5</name>
    <name evidence="3" type="synonym">groES</name>
    <name evidence="3" type="synonym">groS</name>
    <name evidence="5" type="ORF">SIID45300_01406</name>
</gene>
<dbReference type="CDD" id="cd00320">
    <property type="entry name" value="cpn10"/>
    <property type="match status" value="1"/>
</dbReference>
<dbReference type="NCBIfam" id="NF001533">
    <property type="entry name" value="PRK00364.2-4"/>
    <property type="match status" value="1"/>
</dbReference>
<organism evidence="5 6">
    <name type="scientific">Candidatus Magnetaquiglobus chichijimensis</name>
    <dbReference type="NCBI Taxonomy" id="3141448"/>
    <lineage>
        <taxon>Bacteria</taxon>
        <taxon>Pseudomonadati</taxon>
        <taxon>Pseudomonadota</taxon>
        <taxon>Magnetococcia</taxon>
        <taxon>Magnetococcales</taxon>
        <taxon>Candidatus Magnetaquicoccaceae</taxon>
        <taxon>Candidatus Magnetaquiglobus</taxon>
    </lineage>
</organism>
<evidence type="ECO:0000256" key="3">
    <source>
        <dbReference type="HAMAP-Rule" id="MF_00580"/>
    </source>
</evidence>
<dbReference type="Pfam" id="PF00166">
    <property type="entry name" value="Cpn10"/>
    <property type="match status" value="1"/>
</dbReference>
<dbReference type="PRINTS" id="PR00297">
    <property type="entry name" value="CHAPERONIN10"/>
</dbReference>
<dbReference type="InterPro" id="IPR018369">
    <property type="entry name" value="Chaprnonin_Cpn10_CS"/>
</dbReference>
<dbReference type="InterPro" id="IPR020818">
    <property type="entry name" value="Chaperonin_GroES"/>
</dbReference>
<dbReference type="InterPro" id="IPR037124">
    <property type="entry name" value="Chaperonin_GroES_sf"/>
</dbReference>
<dbReference type="NCBIfam" id="NF001531">
    <property type="entry name" value="PRK00364.2-2"/>
    <property type="match status" value="1"/>
</dbReference>